<organism evidence="1 2">
    <name type="scientific">Cladobotryum mycophilum</name>
    <dbReference type="NCBI Taxonomy" id="491253"/>
    <lineage>
        <taxon>Eukaryota</taxon>
        <taxon>Fungi</taxon>
        <taxon>Dikarya</taxon>
        <taxon>Ascomycota</taxon>
        <taxon>Pezizomycotina</taxon>
        <taxon>Sordariomycetes</taxon>
        <taxon>Hypocreomycetidae</taxon>
        <taxon>Hypocreales</taxon>
        <taxon>Hypocreaceae</taxon>
        <taxon>Cladobotryum</taxon>
    </lineage>
</organism>
<accession>A0ABR0SR47</accession>
<sequence length="179" mass="19880">MSPPTSTASCEDVEDELEPSAPVLAVLQIDQVPALAANLLENKNVGRSLPDIQGISLQDLWFDNAPENHQRRVQVLEDVAAVMVQLNQFSFSLDGRFLFGGRGEPVGIGPLREVDRLAMHNRDASDLSEKPNFMPIYVEGDCVVDLFRGSDSQFTLIHPDYDIPNFIVSQEGKLFRIID</sequence>
<reference evidence="1 2" key="1">
    <citation type="submission" date="2024-01" db="EMBL/GenBank/DDBJ databases">
        <title>Complete genome of Cladobotryum mycophilum ATHUM6906.</title>
        <authorList>
            <person name="Christinaki A.C."/>
            <person name="Myridakis A.I."/>
            <person name="Kouvelis V.N."/>
        </authorList>
    </citation>
    <scope>NUCLEOTIDE SEQUENCE [LARGE SCALE GENOMIC DNA]</scope>
    <source>
        <strain evidence="1 2">ATHUM6906</strain>
    </source>
</reference>
<protein>
    <submittedName>
        <fullName evidence="1">Uncharacterized protein</fullName>
    </submittedName>
</protein>
<evidence type="ECO:0000313" key="2">
    <source>
        <dbReference type="Proteomes" id="UP001338125"/>
    </source>
</evidence>
<gene>
    <name evidence="1" type="ORF">PT974_05129</name>
</gene>
<dbReference type="EMBL" id="JAVFKD010000010">
    <property type="protein sequence ID" value="KAK5994646.1"/>
    <property type="molecule type" value="Genomic_DNA"/>
</dbReference>
<proteinExistence type="predicted"/>
<evidence type="ECO:0000313" key="1">
    <source>
        <dbReference type="EMBL" id="KAK5994646.1"/>
    </source>
</evidence>
<dbReference type="Proteomes" id="UP001338125">
    <property type="component" value="Unassembled WGS sequence"/>
</dbReference>
<keyword evidence="2" id="KW-1185">Reference proteome</keyword>
<comment type="caution">
    <text evidence="1">The sequence shown here is derived from an EMBL/GenBank/DDBJ whole genome shotgun (WGS) entry which is preliminary data.</text>
</comment>
<name>A0ABR0SR47_9HYPO</name>